<dbReference type="GO" id="GO:0045494">
    <property type="term" value="P:photoreceptor cell maintenance"/>
    <property type="evidence" value="ECO:0007669"/>
    <property type="project" value="Ensembl"/>
</dbReference>
<evidence type="ECO:0000256" key="10">
    <source>
        <dbReference type="SAM" id="Phobius"/>
    </source>
</evidence>
<reference evidence="12" key="3">
    <citation type="submission" date="2025-08" db="UniProtKB">
        <authorList>
            <consortium name="Ensembl"/>
        </authorList>
    </citation>
    <scope>IDENTIFICATION</scope>
    <source>
        <strain evidence="12">JP 163 A</strain>
    </source>
</reference>
<reference evidence="13" key="1">
    <citation type="submission" date="2012-01" db="EMBL/GenBank/DDBJ databases">
        <authorList>
            <person name="Walter R."/>
            <person name="Schartl M."/>
            <person name="Warren W."/>
        </authorList>
    </citation>
    <scope>NUCLEOTIDE SEQUENCE [LARGE SCALE GENOMIC DNA]</scope>
    <source>
        <strain evidence="13">JP 163 A</strain>
    </source>
</reference>
<feature type="coiled-coil region" evidence="8">
    <location>
        <begin position="67"/>
        <end position="246"/>
    </location>
</feature>
<feature type="region of interest" description="Disordered" evidence="9">
    <location>
        <begin position="554"/>
        <end position="591"/>
    </location>
</feature>
<sequence>MQTKEWEVKDKAKENIIRVLQVGQALLKVSETKVGVVFSSSFILPLLLLSVSFPIHTSQELGTGPDSRFLRDEIRQLEAQLEQREKELTQLRKDMGKEKKTNEELIVRLEEAEDEVKKLKRENEQFQQDVEFYRGELEQKEPLTSRDDGAEIQRKLSLANRQLYQCLDDLQRAEDENAHLKTQNVQLQRSLEESVKEMEKMTDEYNKMKIVVQQTDSIMDQLRKERDHTKLQVRELTEKIQSMTEENDPIMAAVNAKVEEWKVSVLSGKDEEILVYQQMIRELREKLRSAQLDLDKSNIIALQQAIQERDNQIKTLSEQVEQYTGEMEKHAQLIEELKMSTNKDRGAPSTLQQKKMEELQSKLKVAEARAMEAERAFRQAESHAEEKDKAFIEASNRLSQYESGTYGLEAAIAEIKECNNQIRMRDCEAEAMTKEINQLELRINDLMDENEEFREKLGLEPKQEVDLTEFRRARDLRQRQYKAENQVLAKEIERLEEERLELKKQIRRMVKEKGERPDLNSAKHFLIDLSLGGQLDTGLNSQIHRLVGRNEELRQELKSAREEASEKTPEKSGGGGVLPRPLTLPEGLGPSSTEVISSLNEYAVRLLQELKNREEKGKKLLETLEEYKEKFSVISHQQGLLYKEYLSEKAEWQKEKETFLDTKNKLDEQKQVDDVKIQQFNELLDTLHTDPEEIRRQLSEAFRKLTVLRVNEKKLTRRYSTLLEREQLLRKENGKLRDESSRMQASVLQRMGYLQRYKEMGAYKITALQKALDGSVPASELERANKQYTELTVKYRDVLQKDSLLVQKTSGLQHLESENESLREQISAVKKELEITKEKLNTLEQAWETVGSGDRASINNEAISAARRITALEMKELNERQRAEHAHRMYEHMRNSLRQVEERNTELESKFSELTKMNAEAQRVERELRDLLMDASSKAASDADKARITELEKAEAELRLEVSKLQEVSDVALSQVSALQARHKSKDIEVEALRRQILDYQSQSDEKALIAKLHQHMVALQLSESAALGKLEAAASHIQRLEANMLRAEQRLDASERALFLARQEGRHRATHLRQTVQALRRQFAGALPLRQQEKFSLAMLKLQEDQAKAQEERRAAEKERRRAEGRAQELEVRLGGLEELISTLKDVKGAHKVMEWHKRMEEARLQELRKGRELVVQKEEISYLKKLVEEQDRTVRSLEEDIVQLNSLQEERQLAWDQREVELERQLDRYEKQHTEILNSAEKVKEEERPLPDPALPLAHQLEFALGKIKEQVRTILELQGTCKSLDKKLKESEVALLKAEQNIVSRDKVINELRLRLPAAADHEHLLADLRKNEEDQPSSQASLKLAHQTIKDLQSRLDKKEDVLKKYQNQMAQARQDQEEMIKRHQEELRILHQKLDLHTDTSLDQFKQTAMELMKKPAIRVPTPKHLERLAELEQTVAEQDASLSSVTEKLKLTAAELEQHRIAMEMQAKKHAEEMAKLEENYVAQVKALSGEVEDRSSQLAQMEKEMSFLRSELEAQKEANVRSPSNTMKNLVERLKAQLTQKEKQLKALSKALLELRAEMTSAAEQQVIANAAQKEQSLNVQVLVDKHTKDLKTRVQELNEELQAAKDSAKAARSRENVLKEEVEGLNQDFQRYQRTQRRLQAEKAEREQEVVELKQQVKRLTSTMQNQTEADGKGAIIENLQKKIRRLESDLEKRNDVKNTKDDHGKTKDEIVRWEESKRWQARMEKVKNSLKEKERDNESLSKQLATLKDLYGRLEQEKAALQKKLKARGVTVDQVVGVRANDMERQIEELKKKNSELETQIVTIKQQQALPRDDAMENLMSKNQLLEERLHSLERQISKEPPSRPSTSGRGTGTPSQRDQDISKENLKLASENLELRLQLAQANQDLPRLKNQIADLKEMCTALKQERADAEKKLAHLRGAGYSGKTVPELEKTIGLMKKVVERVQRENEALKKSSSRAEQDRVAALEKENEKLKADYEKLKHRSEAELSAKLESKTKGLERIVVENERLRREIKREVEAAERLRVSRTSLEASNEKLESELEETRQRLRAALSKAAAVGPEGKASRATVVARMFENKMKELEEQLSQKTSSVSELKQQLKEAKGREEWAETRARQLQDQVDLLQKFPGAPKTNVGSSKDPQAVRYVNGKQTLISDVAFKGHGNLKRLLQAAESQKSKLQAEVRKLRKELGNFDPNFFEELEDLKYNYNLEVKKNILLEEQLRKVCDQFGVTPEMPSVSIS</sequence>
<feature type="compositionally biased region" description="Basic and acidic residues" evidence="9">
    <location>
        <begin position="554"/>
        <end position="570"/>
    </location>
</feature>
<dbReference type="GO" id="GO:0006974">
    <property type="term" value="P:DNA damage response"/>
    <property type="evidence" value="ECO:0007669"/>
    <property type="project" value="Ensembl"/>
</dbReference>
<keyword evidence="7" id="KW-0966">Cell projection</keyword>
<feature type="coiled-coil region" evidence="8">
    <location>
        <begin position="1346"/>
        <end position="1405"/>
    </location>
</feature>
<keyword evidence="4" id="KW-0970">Cilium biogenesis/degradation</keyword>
<feature type="coiled-coil region" evidence="8">
    <location>
        <begin position="781"/>
        <end position="846"/>
    </location>
</feature>
<feature type="compositionally biased region" description="Polar residues" evidence="9">
    <location>
        <begin position="1854"/>
        <end position="1866"/>
    </location>
</feature>
<organism evidence="12 13">
    <name type="scientific">Xiphophorus maculatus</name>
    <name type="common">Southern platyfish</name>
    <name type="synonym">Platypoecilus maculatus</name>
    <dbReference type="NCBI Taxonomy" id="8083"/>
    <lineage>
        <taxon>Eukaryota</taxon>
        <taxon>Metazoa</taxon>
        <taxon>Chordata</taxon>
        <taxon>Craniata</taxon>
        <taxon>Vertebrata</taxon>
        <taxon>Euteleostomi</taxon>
        <taxon>Actinopterygii</taxon>
        <taxon>Neopterygii</taxon>
        <taxon>Teleostei</taxon>
        <taxon>Neoteleostei</taxon>
        <taxon>Acanthomorphata</taxon>
        <taxon>Ovalentaria</taxon>
        <taxon>Atherinomorphae</taxon>
        <taxon>Cyprinodontiformes</taxon>
        <taxon>Poeciliidae</taxon>
        <taxon>Poeciliinae</taxon>
        <taxon>Xiphophorus</taxon>
    </lineage>
</organism>
<dbReference type="Gene3D" id="1.20.5.1160">
    <property type="entry name" value="Vasodilator-stimulated phosphoprotein"/>
    <property type="match status" value="1"/>
</dbReference>
<feature type="domain" description="Centrosomal protein of 290kDa coiled-coil region" evidence="11">
    <location>
        <begin position="1099"/>
        <end position="1226"/>
    </location>
</feature>
<feature type="coiled-coil region" evidence="8">
    <location>
        <begin position="273"/>
        <end position="383"/>
    </location>
</feature>
<evidence type="ECO:0000256" key="4">
    <source>
        <dbReference type="ARBA" id="ARBA00022794"/>
    </source>
</evidence>
<comment type="subcellular location">
    <subcellularLocation>
        <location evidence="1">Cytoplasm</location>
        <location evidence="1">Cytoskeleton</location>
        <location evidence="1">Cilium basal body</location>
    </subcellularLocation>
    <subcellularLocation>
        <location evidence="2">Cytoplasm</location>
        <location evidence="2">Cytoskeleton</location>
        <location evidence="2">Microtubule organizing center</location>
        <location evidence="2">Centrosome</location>
    </subcellularLocation>
</comment>
<reference evidence="12" key="4">
    <citation type="submission" date="2025-09" db="UniProtKB">
        <authorList>
            <consortium name="Ensembl"/>
        </authorList>
    </citation>
    <scope>IDENTIFICATION</scope>
    <source>
        <strain evidence="12">JP 163 A</strain>
    </source>
</reference>
<accession>M4AGF5</accession>
<evidence type="ECO:0000256" key="6">
    <source>
        <dbReference type="ARBA" id="ARBA00023212"/>
    </source>
</evidence>
<evidence type="ECO:0000256" key="3">
    <source>
        <dbReference type="ARBA" id="ARBA00022490"/>
    </source>
</evidence>
<evidence type="ECO:0000313" key="12">
    <source>
        <dbReference type="Ensembl" id="ENSXMAP00000013549.2"/>
    </source>
</evidence>
<keyword evidence="6" id="KW-0206">Cytoskeleton</keyword>
<dbReference type="InterPro" id="IPR026201">
    <property type="entry name" value="Cep290"/>
</dbReference>
<dbReference type="HOGENOM" id="CLU_228678_0_0_1"/>
<dbReference type="GO" id="GO:0021549">
    <property type="term" value="P:cerebellum development"/>
    <property type="evidence" value="ECO:0007669"/>
    <property type="project" value="Ensembl"/>
</dbReference>
<dbReference type="GO" id="GO:0035869">
    <property type="term" value="C:ciliary transition zone"/>
    <property type="evidence" value="ECO:0007669"/>
    <property type="project" value="TreeGrafter"/>
</dbReference>
<keyword evidence="10" id="KW-1133">Transmembrane helix</keyword>
<dbReference type="GO" id="GO:0042462">
    <property type="term" value="P:eye photoreceptor cell development"/>
    <property type="evidence" value="ECO:0007669"/>
    <property type="project" value="Ensembl"/>
</dbReference>
<feature type="coiled-coil region" evidence="8">
    <location>
        <begin position="883"/>
        <end position="996"/>
    </location>
</feature>
<evidence type="ECO:0000256" key="9">
    <source>
        <dbReference type="SAM" id="MobiDB-lite"/>
    </source>
</evidence>
<dbReference type="GO" id="GO:0032475">
    <property type="term" value="P:otolith formation"/>
    <property type="evidence" value="ECO:0007669"/>
    <property type="project" value="Ensembl"/>
</dbReference>
<dbReference type="GO" id="GO:0048793">
    <property type="term" value="P:pronephros development"/>
    <property type="evidence" value="ECO:0007669"/>
    <property type="project" value="Ensembl"/>
</dbReference>
<dbReference type="PANTHER" id="PTHR18879:SF20">
    <property type="entry name" value="CENTROSOMAL PROTEIN OF 290 KDA"/>
    <property type="match status" value="1"/>
</dbReference>
<feature type="coiled-coil region" evidence="8">
    <location>
        <begin position="607"/>
        <end position="669"/>
    </location>
</feature>
<dbReference type="STRING" id="8083.ENSXMAP00000013549"/>
<dbReference type="GO" id="GO:1902017">
    <property type="term" value="P:regulation of cilium assembly"/>
    <property type="evidence" value="ECO:0007669"/>
    <property type="project" value="Ensembl"/>
</dbReference>
<evidence type="ECO:0000256" key="1">
    <source>
        <dbReference type="ARBA" id="ARBA00004120"/>
    </source>
</evidence>
<feature type="transmembrane region" description="Helical" evidence="10">
    <location>
        <begin position="34"/>
        <end position="55"/>
    </location>
</feature>
<dbReference type="GO" id="GO:0034451">
    <property type="term" value="C:centriolar satellite"/>
    <property type="evidence" value="ECO:0007669"/>
    <property type="project" value="TreeGrafter"/>
</dbReference>
<dbReference type="OMA" id="RIEMQQR"/>
<evidence type="ECO:0000256" key="8">
    <source>
        <dbReference type="SAM" id="Coils"/>
    </source>
</evidence>
<reference evidence="13" key="2">
    <citation type="journal article" date="2013" name="Nat. Genet.">
        <title>The genome of the platyfish, Xiphophorus maculatus, provides insights into evolutionary adaptation and several complex traits.</title>
        <authorList>
            <person name="Schartl M."/>
            <person name="Walter R.B."/>
            <person name="Shen Y."/>
            <person name="Garcia T."/>
            <person name="Catchen J."/>
            <person name="Amores A."/>
            <person name="Braasch I."/>
            <person name="Chalopin D."/>
            <person name="Volff J.N."/>
            <person name="Lesch K.P."/>
            <person name="Bisazza A."/>
            <person name="Minx P."/>
            <person name="Hillier L."/>
            <person name="Wilson R.K."/>
            <person name="Fuerstenberg S."/>
            <person name="Boore J."/>
            <person name="Searle S."/>
            <person name="Postlethwait J.H."/>
            <person name="Warren W.C."/>
        </authorList>
    </citation>
    <scope>NUCLEOTIDE SEQUENCE [LARGE SCALE GENOMIC DNA]</scope>
    <source>
        <strain evidence="13">JP 163 A</strain>
    </source>
</reference>
<dbReference type="GO" id="GO:0007369">
    <property type="term" value="P:gastrulation"/>
    <property type="evidence" value="ECO:0007669"/>
    <property type="project" value="Ensembl"/>
</dbReference>
<keyword evidence="10" id="KW-0472">Membrane</keyword>
<keyword evidence="3" id="KW-0963">Cytoplasm</keyword>
<feature type="coiled-coil region" evidence="8">
    <location>
        <begin position="2171"/>
        <end position="2198"/>
    </location>
</feature>
<feature type="coiled-coil region" evidence="8">
    <location>
        <begin position="1031"/>
        <end position="1065"/>
    </location>
</feature>
<name>M4AGF5_XIPMA</name>
<dbReference type="GO" id="GO:0045299">
    <property type="term" value="P:otolith mineralization"/>
    <property type="evidence" value="ECO:0007669"/>
    <property type="project" value="Ensembl"/>
</dbReference>
<dbReference type="GO" id="GO:0061371">
    <property type="term" value="P:determination of heart left/right asymmetry"/>
    <property type="evidence" value="ECO:0007669"/>
    <property type="project" value="Ensembl"/>
</dbReference>
<feature type="coiled-coil region" evidence="8">
    <location>
        <begin position="1873"/>
        <end position="2129"/>
    </location>
</feature>
<dbReference type="FunCoup" id="M4AGF5">
    <property type="interactions" value="584"/>
</dbReference>
<evidence type="ECO:0000313" key="13">
    <source>
        <dbReference type="Proteomes" id="UP000002852"/>
    </source>
</evidence>
<feature type="coiled-coil region" evidence="8">
    <location>
        <begin position="1100"/>
        <end position="1148"/>
    </location>
</feature>
<keyword evidence="5 8" id="KW-0175">Coiled coil</keyword>
<dbReference type="InterPro" id="IPR032321">
    <property type="entry name" value="Cep209_CC5"/>
</dbReference>
<dbReference type="Pfam" id="PF16574">
    <property type="entry name" value="CEP209_CC5"/>
    <property type="match status" value="1"/>
</dbReference>
<feature type="region of interest" description="Disordered" evidence="9">
    <location>
        <begin position="1843"/>
        <end position="1871"/>
    </location>
</feature>
<dbReference type="PANTHER" id="PTHR18879">
    <property type="entry name" value="CENTROSOMAL PROTEIN OF 290 KDA"/>
    <property type="match status" value="1"/>
</dbReference>
<dbReference type="Proteomes" id="UP000002852">
    <property type="component" value="Unassembled WGS sequence"/>
</dbReference>
<keyword evidence="13" id="KW-1185">Reference proteome</keyword>
<proteinExistence type="predicted"/>
<evidence type="ECO:0000259" key="11">
    <source>
        <dbReference type="Pfam" id="PF16574"/>
    </source>
</evidence>
<dbReference type="GO" id="GO:1905349">
    <property type="term" value="P:ciliary transition zone assembly"/>
    <property type="evidence" value="ECO:0007669"/>
    <property type="project" value="TreeGrafter"/>
</dbReference>
<dbReference type="GO" id="GO:0097711">
    <property type="term" value="P:ciliary basal body-plasma membrane docking"/>
    <property type="evidence" value="ECO:0007669"/>
    <property type="project" value="TreeGrafter"/>
</dbReference>
<evidence type="ECO:0000256" key="2">
    <source>
        <dbReference type="ARBA" id="ARBA00004300"/>
    </source>
</evidence>
<protein>
    <submittedName>
        <fullName evidence="12">Centrosomal protein 290</fullName>
    </submittedName>
</protein>
<evidence type="ECO:0000256" key="7">
    <source>
        <dbReference type="ARBA" id="ARBA00023273"/>
    </source>
</evidence>
<dbReference type="eggNOG" id="ENOG502QPTZ">
    <property type="taxonomic scope" value="Eukaryota"/>
</dbReference>
<dbReference type="GeneTree" id="ENSGT00730000111039"/>
<dbReference type="Ensembl" id="ENSXMAT00000013565.2">
    <property type="protein sequence ID" value="ENSXMAP00000013549.2"/>
    <property type="gene ID" value="ENSXMAG00000013519.2"/>
</dbReference>
<feature type="coiled-coil region" evidence="8">
    <location>
        <begin position="1189"/>
        <end position="1248"/>
    </location>
</feature>
<dbReference type="GO" id="GO:0030916">
    <property type="term" value="P:otic vesicle formation"/>
    <property type="evidence" value="ECO:0007669"/>
    <property type="project" value="Ensembl"/>
</dbReference>
<dbReference type="GO" id="GO:1905515">
    <property type="term" value="P:non-motile cilium assembly"/>
    <property type="evidence" value="ECO:0007669"/>
    <property type="project" value="TreeGrafter"/>
</dbReference>
<keyword evidence="10" id="KW-0812">Transmembrane</keyword>
<evidence type="ECO:0000256" key="5">
    <source>
        <dbReference type="ARBA" id="ARBA00023054"/>
    </source>
</evidence>
<feature type="coiled-coil region" evidence="8">
    <location>
        <begin position="429"/>
        <end position="515"/>
    </location>
</feature>
<dbReference type="GO" id="GO:0010842">
    <property type="term" value="P:retina layer formation"/>
    <property type="evidence" value="ECO:0007669"/>
    <property type="project" value="Ensembl"/>
</dbReference>
<dbReference type="InParanoid" id="M4AGF5"/>